<evidence type="ECO:0000256" key="4">
    <source>
        <dbReference type="HAMAP-Rule" id="MF_00629"/>
    </source>
</evidence>
<keyword evidence="3 4" id="KW-0687">Ribonucleoprotein</keyword>
<dbReference type="InterPro" id="IPR023626">
    <property type="entry name" value="Ribosomal_eL39_dom_sf"/>
</dbReference>
<keyword evidence="2 4" id="KW-0689">Ribosomal protein</keyword>
<dbReference type="GO" id="GO:0005840">
    <property type="term" value="C:ribosome"/>
    <property type="evidence" value="ECO:0007669"/>
    <property type="project" value="UniProtKB-KW"/>
</dbReference>
<dbReference type="KEGG" id="dfd:Desfe_1227"/>
<dbReference type="eggNOG" id="arCOG04177">
    <property type="taxonomic scope" value="Archaea"/>
</dbReference>
<reference evidence="5 6" key="1">
    <citation type="journal article" date="2012" name="J. Bacteriol.">
        <title>Complete Genome Sequence of Desulfurococcus fermentans, a Hyperthermophilic Cellulolytic Crenarchaeon Isolated from a Freshwater Hot Spring in Kamchatka, Russia.</title>
        <authorList>
            <person name="Susanti D."/>
            <person name="Johnson E.F."/>
            <person name="Rodriguez J.R."/>
            <person name="Anderson I."/>
            <person name="Perevalova A.A."/>
            <person name="Kyrpides N."/>
            <person name="Lucas S."/>
            <person name="Han J."/>
            <person name="Lapidus A."/>
            <person name="Cheng J.F."/>
            <person name="Goodwin L."/>
            <person name="Pitluck S."/>
            <person name="Mavrommatis K."/>
            <person name="Peters L."/>
            <person name="Land M.L."/>
            <person name="Hauser L."/>
            <person name="Gopalan V."/>
            <person name="Chan P.P."/>
            <person name="Lowe T.M."/>
            <person name="Atomi H."/>
            <person name="Bonch-Osmolovskaya E.A."/>
            <person name="Woyke T."/>
            <person name="Mukhopadhyay B."/>
        </authorList>
    </citation>
    <scope>NUCLEOTIDE SEQUENCE [LARGE SCALE GENOMIC DNA]</scope>
    <source>
        <strain evidence="5 6">DSM 16532</strain>
    </source>
</reference>
<dbReference type="HOGENOM" id="CLU_181948_4_0_2"/>
<dbReference type="RefSeq" id="WP_012608779.1">
    <property type="nucleotide sequence ID" value="NC_018001.1"/>
</dbReference>
<dbReference type="Pfam" id="PF00832">
    <property type="entry name" value="Ribosomal_L39"/>
    <property type="match status" value="1"/>
</dbReference>
<evidence type="ECO:0000256" key="2">
    <source>
        <dbReference type="ARBA" id="ARBA00022980"/>
    </source>
</evidence>
<evidence type="ECO:0000256" key="3">
    <source>
        <dbReference type="ARBA" id="ARBA00023274"/>
    </source>
</evidence>
<dbReference type="SUPFAM" id="SSF48662">
    <property type="entry name" value="Ribosomal protein L39e"/>
    <property type="match status" value="1"/>
</dbReference>
<evidence type="ECO:0000313" key="5">
    <source>
        <dbReference type="EMBL" id="AFL67097.1"/>
    </source>
</evidence>
<accession>I3XT23</accession>
<dbReference type="GO" id="GO:1990904">
    <property type="term" value="C:ribonucleoprotein complex"/>
    <property type="evidence" value="ECO:0007669"/>
    <property type="project" value="UniProtKB-KW"/>
</dbReference>
<evidence type="ECO:0000313" key="6">
    <source>
        <dbReference type="Proteomes" id="UP000006175"/>
    </source>
</evidence>
<proteinExistence type="inferred from homology"/>
<dbReference type="SMR" id="I3XT23"/>
<dbReference type="GeneID" id="13061620"/>
<protein>
    <recommendedName>
        <fullName evidence="4">Large ribosomal subunit protein eL39</fullName>
    </recommendedName>
</protein>
<gene>
    <name evidence="4" type="primary">rpl39e</name>
    <name evidence="5" type="ORF">Desfe_1227</name>
</gene>
<dbReference type="Gene3D" id="1.10.1620.10">
    <property type="entry name" value="Ribosomal protein L39e"/>
    <property type="match status" value="1"/>
</dbReference>
<dbReference type="HAMAP" id="MF_00629">
    <property type="entry name" value="Ribosomal_eL39"/>
    <property type="match status" value="1"/>
</dbReference>
<dbReference type="OrthoDB" id="65887at2157"/>
<dbReference type="GO" id="GO:0003735">
    <property type="term" value="F:structural constituent of ribosome"/>
    <property type="evidence" value="ECO:0007669"/>
    <property type="project" value="InterPro"/>
</dbReference>
<dbReference type="NCBIfam" id="NF002316">
    <property type="entry name" value="PRK01242.1"/>
    <property type="match status" value="1"/>
</dbReference>
<organism evidence="5 6">
    <name type="scientific">Desulfurococcus amylolyticus DSM 16532</name>
    <dbReference type="NCBI Taxonomy" id="768672"/>
    <lineage>
        <taxon>Archaea</taxon>
        <taxon>Thermoproteota</taxon>
        <taxon>Thermoprotei</taxon>
        <taxon>Desulfurococcales</taxon>
        <taxon>Desulfurococcaceae</taxon>
        <taxon>Desulfurococcus</taxon>
    </lineage>
</organism>
<dbReference type="InterPro" id="IPR000077">
    <property type="entry name" value="Ribosomal_eL39"/>
</dbReference>
<keyword evidence="6" id="KW-1185">Reference proteome</keyword>
<dbReference type="Proteomes" id="UP000006175">
    <property type="component" value="Chromosome"/>
</dbReference>
<sequence length="52" mass="6200">MARFKHVARKLRLAAALKSNRAIPIWVSAKTRLRVRRGFSLRNWRRSKLKNI</sequence>
<evidence type="ECO:0000256" key="1">
    <source>
        <dbReference type="ARBA" id="ARBA00009339"/>
    </source>
</evidence>
<comment type="similarity">
    <text evidence="1 4">Belongs to the eukaryotic ribosomal protein eL39 family.</text>
</comment>
<dbReference type="GO" id="GO:0006412">
    <property type="term" value="P:translation"/>
    <property type="evidence" value="ECO:0007669"/>
    <property type="project" value="UniProtKB-UniRule"/>
</dbReference>
<name>I3XT23_DESAM</name>
<dbReference type="EMBL" id="CP003321">
    <property type="protein sequence ID" value="AFL67097.1"/>
    <property type="molecule type" value="Genomic_DNA"/>
</dbReference>
<dbReference type="AlphaFoldDB" id="I3XT23"/>